<dbReference type="EMBL" id="UXUI01013949">
    <property type="protein sequence ID" value="VDD97511.1"/>
    <property type="molecule type" value="Genomic_DNA"/>
</dbReference>
<dbReference type="WBParaSite" id="EVEC_0001310801-mRNA-1">
    <property type="protein sequence ID" value="EVEC_0001310801-mRNA-1"/>
    <property type="gene ID" value="EVEC_0001310801"/>
</dbReference>
<dbReference type="Gene3D" id="1.10.1410.10">
    <property type="match status" value="1"/>
</dbReference>
<gene>
    <name evidence="1" type="ORF">EVEC_LOCUS12262</name>
</gene>
<dbReference type="AlphaFoldDB" id="A0A0N4VQ16"/>
<reference evidence="3" key="1">
    <citation type="submission" date="2017-02" db="UniProtKB">
        <authorList>
            <consortium name="WormBaseParasite"/>
        </authorList>
    </citation>
    <scope>IDENTIFICATION</scope>
</reference>
<dbReference type="SUPFAM" id="SSF81631">
    <property type="entry name" value="PAP/OAS1 substrate-binding domain"/>
    <property type="match status" value="1"/>
</dbReference>
<proteinExistence type="predicted"/>
<evidence type="ECO:0000313" key="1">
    <source>
        <dbReference type="EMBL" id="VDD97511.1"/>
    </source>
</evidence>
<evidence type="ECO:0000313" key="3">
    <source>
        <dbReference type="WBParaSite" id="EVEC_0001310801-mRNA-1"/>
    </source>
</evidence>
<dbReference type="OrthoDB" id="434989at2759"/>
<reference evidence="1 2" key="2">
    <citation type="submission" date="2018-10" db="EMBL/GenBank/DDBJ databases">
        <authorList>
            <consortium name="Pathogen Informatics"/>
        </authorList>
    </citation>
    <scope>NUCLEOTIDE SEQUENCE [LARGE SCALE GENOMIC DNA]</scope>
</reference>
<evidence type="ECO:0000313" key="2">
    <source>
        <dbReference type="Proteomes" id="UP000274131"/>
    </source>
</evidence>
<name>A0A0N4VQ16_ENTVE</name>
<keyword evidence="2" id="KW-1185">Reference proteome</keyword>
<sequence length="194" mass="22193">MKELLKCMKTTCKNDFVWDSVKILDHASVPILALTTKNELKVEIQLNSEQALRSTLFLRNVVMDRIISFSEEDLLCDACPDTSLNRVIDRLGSEEPVLPQLRLKLQPSVTELMIYFIDYYSSLDLHEVVISAASSSVRRREEDERDGLLWIKDPFSKTTNCKVRRGADIFMEAVSYTKKALIAGKGLSWPMEFL</sequence>
<accession>A0A0N4VQ16</accession>
<protein>
    <submittedName>
        <fullName evidence="3">FBD domain-containing protein</fullName>
    </submittedName>
</protein>
<organism evidence="3">
    <name type="scientific">Enterobius vermicularis</name>
    <name type="common">Human pinworm</name>
    <dbReference type="NCBI Taxonomy" id="51028"/>
    <lineage>
        <taxon>Eukaryota</taxon>
        <taxon>Metazoa</taxon>
        <taxon>Ecdysozoa</taxon>
        <taxon>Nematoda</taxon>
        <taxon>Chromadorea</taxon>
        <taxon>Rhabditida</taxon>
        <taxon>Spirurina</taxon>
        <taxon>Oxyuridomorpha</taxon>
        <taxon>Oxyuroidea</taxon>
        <taxon>Oxyuridae</taxon>
        <taxon>Enterobius</taxon>
    </lineage>
</organism>
<dbReference type="Proteomes" id="UP000274131">
    <property type="component" value="Unassembled WGS sequence"/>
</dbReference>
<dbReference type="STRING" id="51028.A0A0N4VQ16"/>